<accession>A0A8J2YRX2</accession>
<evidence type="ECO:0000256" key="2">
    <source>
        <dbReference type="ARBA" id="ARBA00010742"/>
    </source>
</evidence>
<evidence type="ECO:0000256" key="3">
    <source>
        <dbReference type="ARBA" id="ARBA00022729"/>
    </source>
</evidence>
<dbReference type="EMBL" id="BMJQ01000003">
    <property type="protein sequence ID" value="GGF09465.1"/>
    <property type="molecule type" value="Genomic_DNA"/>
</dbReference>
<comment type="subcellular location">
    <subcellularLocation>
        <location evidence="1">Periplasm</location>
    </subcellularLocation>
</comment>
<feature type="signal peptide" evidence="4">
    <location>
        <begin position="1"/>
        <end position="22"/>
    </location>
</feature>
<feature type="chain" id="PRO_5035173933" evidence="4">
    <location>
        <begin position="23"/>
        <end position="339"/>
    </location>
</feature>
<dbReference type="PANTHER" id="PTHR30024:SF47">
    <property type="entry name" value="TAURINE-BINDING PERIPLASMIC PROTEIN"/>
    <property type="match status" value="1"/>
</dbReference>
<comment type="caution">
    <text evidence="5">The sequence shown here is derived from an EMBL/GenBank/DDBJ whole genome shotgun (WGS) entry which is preliminary data.</text>
</comment>
<keyword evidence="6" id="KW-1185">Reference proteome</keyword>
<dbReference type="Proteomes" id="UP000646365">
    <property type="component" value="Unassembled WGS sequence"/>
</dbReference>
<protein>
    <submittedName>
        <fullName evidence="5">ABC transporter substrate-binding protein</fullName>
    </submittedName>
</protein>
<evidence type="ECO:0000313" key="5">
    <source>
        <dbReference type="EMBL" id="GGF09465.1"/>
    </source>
</evidence>
<organism evidence="5 6">
    <name type="scientific">Aliidongia dinghuensis</name>
    <dbReference type="NCBI Taxonomy" id="1867774"/>
    <lineage>
        <taxon>Bacteria</taxon>
        <taxon>Pseudomonadati</taxon>
        <taxon>Pseudomonadota</taxon>
        <taxon>Alphaproteobacteria</taxon>
        <taxon>Rhodospirillales</taxon>
        <taxon>Dongiaceae</taxon>
        <taxon>Aliidongia</taxon>
    </lineage>
</organism>
<sequence length="339" mass="35705">MNIRTCLALGLTALISAGAAHAADVEKPDIKLSVGGKALLYYLPLTVTEKLGYFKDAGLNVEISDFAGGSQSLQAQIGGSVDVTTGSYEHTIQMQAQGKPLVAVVDLGRYPGIALGIANSRVASYKSIKDLKGMRIGVTAPGSSTNFMVSYLMIKAGLKPEDASFIGVGGGASAVAAMRHGQIDAISNTDPVMSELETAGDIQVIADSRTAEGTNQIYGGPSPAAVLYMRPSFIQANPKTTQALVDALVRGLHWVQSHSPEQIADLMPPEYQGGNKTLYTTAIKKSLAIYSPDGKFDPAACANTLKVLQVFDDKVKAASIDLSKTYDETFVDQAQKSVK</sequence>
<name>A0A8J2YRX2_9PROT</name>
<dbReference type="AlphaFoldDB" id="A0A8J2YRX2"/>
<dbReference type="GO" id="GO:0042918">
    <property type="term" value="P:alkanesulfonate transmembrane transport"/>
    <property type="evidence" value="ECO:0007669"/>
    <property type="project" value="TreeGrafter"/>
</dbReference>
<gene>
    <name evidence="5" type="ORF">GCM10011611_13690</name>
</gene>
<keyword evidence="3 4" id="KW-0732">Signal</keyword>
<dbReference type="RefSeq" id="WP_189043917.1">
    <property type="nucleotide sequence ID" value="NZ_BMJQ01000003.1"/>
</dbReference>
<evidence type="ECO:0000313" key="6">
    <source>
        <dbReference type="Proteomes" id="UP000646365"/>
    </source>
</evidence>
<reference evidence="5" key="2">
    <citation type="submission" date="2020-09" db="EMBL/GenBank/DDBJ databases">
        <authorList>
            <person name="Sun Q."/>
            <person name="Zhou Y."/>
        </authorList>
    </citation>
    <scope>NUCLEOTIDE SEQUENCE</scope>
    <source>
        <strain evidence="5">CGMCC 1.15725</strain>
    </source>
</reference>
<dbReference type="Gene3D" id="3.40.190.10">
    <property type="entry name" value="Periplasmic binding protein-like II"/>
    <property type="match status" value="2"/>
</dbReference>
<dbReference type="Pfam" id="PF13379">
    <property type="entry name" value="NMT1_2"/>
    <property type="match status" value="1"/>
</dbReference>
<proteinExistence type="inferred from homology"/>
<comment type="similarity">
    <text evidence="2">Belongs to the bacterial solute-binding protein SsuA/TauA family.</text>
</comment>
<reference evidence="5" key="1">
    <citation type="journal article" date="2014" name="Int. J. Syst. Evol. Microbiol.">
        <title>Complete genome sequence of Corynebacterium casei LMG S-19264T (=DSM 44701T), isolated from a smear-ripened cheese.</title>
        <authorList>
            <consortium name="US DOE Joint Genome Institute (JGI-PGF)"/>
            <person name="Walter F."/>
            <person name="Albersmeier A."/>
            <person name="Kalinowski J."/>
            <person name="Ruckert C."/>
        </authorList>
    </citation>
    <scope>NUCLEOTIDE SEQUENCE</scope>
    <source>
        <strain evidence="5">CGMCC 1.15725</strain>
    </source>
</reference>
<dbReference type="SUPFAM" id="SSF53850">
    <property type="entry name" value="Periplasmic binding protein-like II"/>
    <property type="match status" value="1"/>
</dbReference>
<dbReference type="GO" id="GO:0042597">
    <property type="term" value="C:periplasmic space"/>
    <property type="evidence" value="ECO:0007669"/>
    <property type="project" value="UniProtKB-SubCell"/>
</dbReference>
<evidence type="ECO:0000256" key="4">
    <source>
        <dbReference type="SAM" id="SignalP"/>
    </source>
</evidence>
<evidence type="ECO:0000256" key="1">
    <source>
        <dbReference type="ARBA" id="ARBA00004418"/>
    </source>
</evidence>
<dbReference type="PANTHER" id="PTHR30024">
    <property type="entry name" value="ALIPHATIC SULFONATES-BINDING PROTEIN-RELATED"/>
    <property type="match status" value="1"/>
</dbReference>